<evidence type="ECO:0000256" key="1">
    <source>
        <dbReference type="ARBA" id="ARBA00022679"/>
    </source>
</evidence>
<protein>
    <recommendedName>
        <fullName evidence="2">Glycosyl transferase family 1 domain-containing protein</fullName>
    </recommendedName>
</protein>
<dbReference type="SUPFAM" id="SSF53756">
    <property type="entry name" value="UDP-Glycosyltransferase/glycogen phosphorylase"/>
    <property type="match status" value="1"/>
</dbReference>
<keyword evidence="1" id="KW-0808">Transferase</keyword>
<feature type="domain" description="Glycosyl transferase family 1" evidence="2">
    <location>
        <begin position="175"/>
        <end position="287"/>
    </location>
</feature>
<comment type="caution">
    <text evidence="3">The sequence shown here is derived from an EMBL/GenBank/DDBJ whole genome shotgun (WGS) entry which is preliminary data.</text>
</comment>
<gene>
    <name evidence="3" type="ORF">B0A81_15360</name>
</gene>
<reference evidence="3 4" key="1">
    <citation type="submission" date="2016-11" db="EMBL/GenBank/DDBJ databases">
        <title>Whole genomes of Flavobacteriaceae.</title>
        <authorList>
            <person name="Stine C."/>
            <person name="Li C."/>
            <person name="Tadesse D."/>
        </authorList>
    </citation>
    <scope>NUCLEOTIDE SEQUENCE [LARGE SCALE GENOMIC DNA]</scope>
    <source>
        <strain evidence="3 4">CCUG 60112</strain>
    </source>
</reference>
<evidence type="ECO:0000313" key="4">
    <source>
        <dbReference type="Proteomes" id="UP000198381"/>
    </source>
</evidence>
<dbReference type="PANTHER" id="PTHR46401:SF2">
    <property type="entry name" value="GLYCOSYLTRANSFERASE WBBK-RELATED"/>
    <property type="match status" value="1"/>
</dbReference>
<evidence type="ECO:0000313" key="3">
    <source>
        <dbReference type="EMBL" id="OXB05326.1"/>
    </source>
</evidence>
<dbReference type="Proteomes" id="UP000198381">
    <property type="component" value="Unassembled WGS sequence"/>
</dbReference>
<evidence type="ECO:0000259" key="2">
    <source>
        <dbReference type="Pfam" id="PF00534"/>
    </source>
</evidence>
<dbReference type="Pfam" id="PF00534">
    <property type="entry name" value="Glycos_transf_1"/>
    <property type="match status" value="1"/>
</dbReference>
<dbReference type="RefSeq" id="WP_089058837.1">
    <property type="nucleotide sequence ID" value="NZ_MUHD01000028.1"/>
</dbReference>
<dbReference type="InterPro" id="IPR001296">
    <property type="entry name" value="Glyco_trans_1"/>
</dbReference>
<keyword evidence="4" id="KW-1185">Reference proteome</keyword>
<dbReference type="EMBL" id="MUHD01000028">
    <property type="protein sequence ID" value="OXB05326.1"/>
    <property type="molecule type" value="Genomic_DNA"/>
</dbReference>
<dbReference type="Gene3D" id="3.40.50.2000">
    <property type="entry name" value="Glycogen Phosphorylase B"/>
    <property type="match status" value="1"/>
</dbReference>
<organism evidence="3 4">
    <name type="scientific">Flavobacterium plurextorum</name>
    <dbReference type="NCBI Taxonomy" id="1114867"/>
    <lineage>
        <taxon>Bacteria</taxon>
        <taxon>Pseudomonadati</taxon>
        <taxon>Bacteroidota</taxon>
        <taxon>Flavobacteriia</taxon>
        <taxon>Flavobacteriales</taxon>
        <taxon>Flavobacteriaceae</taxon>
        <taxon>Flavobacterium</taxon>
    </lineage>
</organism>
<proteinExistence type="predicted"/>
<dbReference type="PANTHER" id="PTHR46401">
    <property type="entry name" value="GLYCOSYLTRANSFERASE WBBK-RELATED"/>
    <property type="match status" value="1"/>
</dbReference>
<sequence>MVLIDGIYIHNGGGRILLEYLIQELEQANITVFYLIDSRIKEGLFQIKESNRMIYCESSLSERFLFYKKNKSKFTKVFVLGNVPPPIKVNAIVFTYFHNSIFFNVPKEFPFIEKVKYKLKVFLINFLKKNTNYWLLQSDTLKEQFIHKFRQKEKTIVLPFYPPLRLKNEMEDKLKQLNTYLYVSNAQENKNHLRLIEGFCKFYDKHHKGKLILTVSEKYSDIFGLIQEKITNNYPIENLGFIEREKLIEIYQKSEYVIFPSLAESFGLGIIEGIELGCNVIASDLPYTYAVCEPSIVFDPDDINSIFLALEVSLQTSVPKSKLKTYNQIDQLISMLN</sequence>
<name>A0ABX4CRW9_9FLAO</name>
<accession>A0ABX4CRW9</accession>